<dbReference type="Proteomes" id="UP000006718">
    <property type="component" value="Chromosome 6"/>
</dbReference>
<dbReference type="GeneTree" id="ENSGT01110000267475"/>
<dbReference type="InParanoid" id="A0A5F7ZD01"/>
<reference evidence="2" key="2">
    <citation type="submission" date="2019-01" db="EMBL/GenBank/DDBJ databases">
        <authorList>
            <person name="Graves T."/>
            <person name="Eichler E.E."/>
            <person name="Wilson R.K."/>
        </authorList>
    </citation>
    <scope>NUCLEOTIDE SEQUENCE [LARGE SCALE GENOMIC DNA]</scope>
    <source>
        <strain evidence="2">17573</strain>
    </source>
</reference>
<keyword evidence="3" id="KW-1185">Reference proteome</keyword>
<dbReference type="VEuPathDB" id="HostDB:ENSMMUG00000062111"/>
<reference evidence="2" key="4">
    <citation type="submission" date="2025-09" db="UniProtKB">
        <authorList>
            <consortium name="Ensembl"/>
        </authorList>
    </citation>
    <scope>IDENTIFICATION</scope>
    <source>
        <strain evidence="2">17573</strain>
    </source>
</reference>
<protein>
    <submittedName>
        <fullName evidence="2">Uncharacterized protein</fullName>
    </submittedName>
</protein>
<sequence length="122" mass="13521">FGQVCFTPLVSALWEGEVGRSFEARSLKPVWATQFCRNPISTKNTKIRLGTVAHACNTSTLGGRGGRITRSGDQDHPGQRGQNPVSTKIQNISRVWWCARVVLATWEAEAGESLEPGRWRLQ</sequence>
<name>A0A5F7ZD01_MACMU</name>
<accession>A0A5F7ZD01</accession>
<feature type="region of interest" description="Disordered" evidence="1">
    <location>
        <begin position="63"/>
        <end position="85"/>
    </location>
</feature>
<evidence type="ECO:0000313" key="3">
    <source>
        <dbReference type="Proteomes" id="UP000006718"/>
    </source>
</evidence>
<dbReference type="Bgee" id="ENSMMUG00000062111">
    <property type="expression patterns" value="Expressed in primary visual cortex and 2 other cell types or tissues"/>
</dbReference>
<dbReference type="Ensembl" id="ENSMMUT00000094652.1">
    <property type="protein sequence ID" value="ENSMMUP00000063058.1"/>
    <property type="gene ID" value="ENSMMUG00000062111.1"/>
</dbReference>
<proteinExistence type="predicted"/>
<evidence type="ECO:0000256" key="1">
    <source>
        <dbReference type="SAM" id="MobiDB-lite"/>
    </source>
</evidence>
<reference evidence="2" key="3">
    <citation type="submission" date="2025-08" db="UniProtKB">
        <authorList>
            <consortium name="Ensembl"/>
        </authorList>
    </citation>
    <scope>IDENTIFICATION</scope>
    <source>
        <strain evidence="2">17573</strain>
    </source>
</reference>
<reference evidence="3" key="1">
    <citation type="journal article" date="2007" name="Science">
        <title>Evolutionary and biomedical insights from the rhesus macaque genome.</title>
        <authorList>
            <person name="Gibbs R.A."/>
            <person name="Rogers J."/>
            <person name="Katze M.G."/>
            <person name="Bumgarner R."/>
            <person name="Weinstock G.M."/>
            <person name="Mardis E.R."/>
            <person name="Remington K.A."/>
            <person name="Strausberg R.L."/>
            <person name="Venter J.C."/>
            <person name="Wilson R.K."/>
            <person name="Batzer M.A."/>
            <person name="Bustamante C.D."/>
            <person name="Eichler E.E."/>
            <person name="Hahn M.W."/>
            <person name="Hardison R.C."/>
            <person name="Makova K.D."/>
            <person name="Miller W."/>
            <person name="Milosavljevic A."/>
            <person name="Palermo R.E."/>
            <person name="Siepel A."/>
            <person name="Sikela J.M."/>
            <person name="Attaway T."/>
            <person name="Bell S."/>
            <person name="Bernard K.E."/>
            <person name="Buhay C.J."/>
            <person name="Chandrabose M.N."/>
            <person name="Dao M."/>
            <person name="Davis C."/>
            <person name="Delehaunty K.D."/>
            <person name="Ding Y."/>
            <person name="Dinh H.H."/>
            <person name="Dugan-Rocha S."/>
            <person name="Fulton L.A."/>
            <person name="Gabisi R.A."/>
            <person name="Garner T.T."/>
            <person name="Godfrey J."/>
            <person name="Hawes A.C."/>
            <person name="Hernandez J."/>
            <person name="Hines S."/>
            <person name="Holder M."/>
            <person name="Hume J."/>
            <person name="Jhangiani S.N."/>
            <person name="Joshi V."/>
            <person name="Khan Z.M."/>
            <person name="Kirkness E.F."/>
            <person name="Cree A."/>
            <person name="Fowler R.G."/>
            <person name="Lee S."/>
            <person name="Lewis L.R."/>
            <person name="Li Z."/>
            <person name="Liu Y.-S."/>
            <person name="Moore S.M."/>
            <person name="Muzny D."/>
            <person name="Nazareth L.V."/>
            <person name="Ngo D.N."/>
            <person name="Okwuonu G.O."/>
            <person name="Pai G."/>
            <person name="Parker D."/>
            <person name="Paul H.A."/>
            <person name="Pfannkoch C."/>
            <person name="Pohl C.S."/>
            <person name="Rogers Y.-H.C."/>
            <person name="Ruiz S.J."/>
            <person name="Sabo A."/>
            <person name="Santibanez J."/>
            <person name="Schneider B.W."/>
            <person name="Smith S.M."/>
            <person name="Sodergren E."/>
            <person name="Svatek A.F."/>
            <person name="Utterback T.R."/>
            <person name="Vattathil S."/>
            <person name="Warren W."/>
            <person name="White C.S."/>
            <person name="Chinwalla A.T."/>
            <person name="Feng Y."/>
            <person name="Halpern A.L."/>
            <person name="Hillier L.W."/>
            <person name="Huang X."/>
            <person name="Minx P."/>
            <person name="Nelson J.O."/>
            <person name="Pepin K.H."/>
            <person name="Qin X."/>
            <person name="Sutton G.G."/>
            <person name="Venter E."/>
            <person name="Walenz B.P."/>
            <person name="Wallis J.W."/>
            <person name="Worley K.C."/>
            <person name="Yang S.-P."/>
            <person name="Jones S.M."/>
            <person name="Marra M.A."/>
            <person name="Rocchi M."/>
            <person name="Schein J.E."/>
            <person name="Baertsch R."/>
            <person name="Clarke L."/>
            <person name="Csuros M."/>
            <person name="Glasscock J."/>
            <person name="Harris R.A."/>
            <person name="Havlak P."/>
            <person name="Jackson A.R."/>
            <person name="Jiang H."/>
            <person name="Liu Y."/>
            <person name="Messina D.N."/>
            <person name="Shen Y."/>
            <person name="Song H.X.-Z."/>
            <person name="Wylie T."/>
            <person name="Zhang L."/>
            <person name="Birney E."/>
            <person name="Han K."/>
            <person name="Konkel M.K."/>
            <person name="Lee J."/>
            <person name="Smit A.F.A."/>
            <person name="Ullmer B."/>
            <person name="Wang H."/>
            <person name="Xing J."/>
            <person name="Burhans R."/>
            <person name="Cheng Z."/>
            <person name="Karro J.E."/>
            <person name="Ma J."/>
            <person name="Raney B."/>
            <person name="She X."/>
            <person name="Cox M.J."/>
            <person name="Demuth J.P."/>
            <person name="Dumas L.J."/>
            <person name="Han S.-G."/>
            <person name="Hopkins J."/>
            <person name="Karimpour-Fard A."/>
            <person name="Kim Y.H."/>
            <person name="Pollack J.R."/>
            <person name="Vinar T."/>
            <person name="Addo-Quaye C."/>
            <person name="Degenhardt J."/>
            <person name="Denby A."/>
            <person name="Hubisz M.J."/>
            <person name="Indap A."/>
            <person name="Kosiol C."/>
            <person name="Lahn B.T."/>
            <person name="Lawson H.A."/>
            <person name="Marklein A."/>
            <person name="Nielsen R."/>
            <person name="Vallender E.J."/>
            <person name="Clark A.G."/>
            <person name="Ferguson B."/>
            <person name="Hernandez R.D."/>
            <person name="Hirani K."/>
            <person name="Kehrer-Sawatzki H."/>
            <person name="Kolb J."/>
            <person name="Patil S."/>
            <person name="Pu L.-L."/>
            <person name="Ren Y."/>
            <person name="Smith D.G."/>
            <person name="Wheeler D.A."/>
            <person name="Schenck I."/>
            <person name="Ball E.V."/>
            <person name="Chen R."/>
            <person name="Cooper D.N."/>
            <person name="Giardine B."/>
            <person name="Hsu F."/>
            <person name="Kent W.J."/>
            <person name="Lesk A."/>
            <person name="Nelson D.L."/>
            <person name="O'brien W.E."/>
            <person name="Pruefer K."/>
            <person name="Stenson P.D."/>
            <person name="Wallace J.C."/>
            <person name="Ke H."/>
            <person name="Liu X.-M."/>
            <person name="Wang P."/>
            <person name="Xiang A.P."/>
            <person name="Yang F."/>
            <person name="Barber G.P."/>
            <person name="Haussler D."/>
            <person name="Karolchik D."/>
            <person name="Kern A.D."/>
            <person name="Kuhn R.M."/>
            <person name="Smith K.E."/>
            <person name="Zwieg A.S."/>
        </authorList>
    </citation>
    <scope>NUCLEOTIDE SEQUENCE [LARGE SCALE GENOMIC DNA]</scope>
    <source>
        <strain evidence="3">17573</strain>
    </source>
</reference>
<evidence type="ECO:0000313" key="2">
    <source>
        <dbReference type="Ensembl" id="ENSMMUP00000063058.1"/>
    </source>
</evidence>
<organism evidence="2 3">
    <name type="scientific">Macaca mulatta</name>
    <name type="common">Rhesus macaque</name>
    <dbReference type="NCBI Taxonomy" id="9544"/>
    <lineage>
        <taxon>Eukaryota</taxon>
        <taxon>Metazoa</taxon>
        <taxon>Chordata</taxon>
        <taxon>Craniata</taxon>
        <taxon>Vertebrata</taxon>
        <taxon>Euteleostomi</taxon>
        <taxon>Mammalia</taxon>
        <taxon>Eutheria</taxon>
        <taxon>Euarchontoglires</taxon>
        <taxon>Primates</taxon>
        <taxon>Haplorrhini</taxon>
        <taxon>Catarrhini</taxon>
        <taxon>Cercopithecidae</taxon>
        <taxon>Cercopithecinae</taxon>
        <taxon>Macaca</taxon>
    </lineage>
</organism>
<dbReference type="AlphaFoldDB" id="A0A5F7ZD01"/>